<feature type="binding site" evidence="6">
    <location>
        <position position="305"/>
    </location>
    <ligand>
        <name>[4Fe-4S] cluster</name>
        <dbReference type="ChEBI" id="CHEBI:49883"/>
        <note>4Fe-4S-S-AdoMet</note>
    </ligand>
</feature>
<dbReference type="SUPFAM" id="SSF102114">
    <property type="entry name" value="Radical SAM enzymes"/>
    <property type="match status" value="1"/>
</dbReference>
<dbReference type="Gene3D" id="3.80.30.20">
    <property type="entry name" value="tm_1862 like domain"/>
    <property type="match status" value="1"/>
</dbReference>
<dbReference type="InterPro" id="IPR006638">
    <property type="entry name" value="Elp3/MiaA/NifB-like_rSAM"/>
</dbReference>
<keyword evidence="4 6" id="KW-0408">Iron</keyword>
<dbReference type="SFLD" id="SFLDG01082">
    <property type="entry name" value="B12-binding_domain_containing"/>
    <property type="match status" value="1"/>
</dbReference>
<dbReference type="GO" id="GO:0003824">
    <property type="term" value="F:catalytic activity"/>
    <property type="evidence" value="ECO:0007669"/>
    <property type="project" value="InterPro"/>
</dbReference>
<dbReference type="GO" id="GO:0051539">
    <property type="term" value="F:4 iron, 4 sulfur cluster binding"/>
    <property type="evidence" value="ECO:0007669"/>
    <property type="project" value="UniProtKB-KW"/>
</dbReference>
<dbReference type="InterPro" id="IPR023404">
    <property type="entry name" value="rSAM_horseshoe"/>
</dbReference>
<dbReference type="Pfam" id="PF11842">
    <property type="entry name" value="DUF3362"/>
    <property type="match status" value="1"/>
</dbReference>
<dbReference type="HAMAP" id="MF_01251">
    <property type="entry name" value="UPF0313"/>
    <property type="match status" value="1"/>
</dbReference>
<dbReference type="InterPro" id="IPR058240">
    <property type="entry name" value="rSAM_sf"/>
</dbReference>
<dbReference type="PROSITE" id="PS51918">
    <property type="entry name" value="RADICAL_SAM"/>
    <property type="match status" value="1"/>
</dbReference>
<keyword evidence="5 6" id="KW-0411">Iron-sulfur</keyword>
<sequence>MNAKEVARLGWEQPDFVYVTGDAYVDHPSFGLAIISRVLEAEGYKVAMLPQPDWHSCEPFRAFGRPRLGFLVTAGVIDSMVNHYTVAKKPRHEDAYSPGGKAGMRPDRATIVYCNRIREAFGNVPILIGGVEASLRRFAHYDYWDDRVRNSCLVDAGADVLLFGMGERSIVQAARWVESGRPFSEMRVPGTCVMVGQVPEGAVEIESMEETARDKFAYARAFRTQYDEQDPVRGKPLAQKHGKRWLLQNPPDLPLSREELDRVYALPYERKWHPMYDKMGGIPALSEVKFSIASVRGCFGACNFCALTFHQGRIVTSRSKDSILKEARGFLRDPDFKGYIHDVGGPTANFRRPACKKQLQSGACKGRQCLFPRPCKNLEADHREYVDILRSLRELPGIKKVFVRSGIRFDYVLADKSPDFLRELVRHHVSGQLKVAPEHISPNALRSMGKPSGEVYEEFVRRYQQMNRQLGLKQYLVPYFMSSHPGCRLEDAVALAVYLKKTGHRPEQVQDFYPTPGTLSTAMFYTGIDPRNMEAIYVPREAHEKAMQRALLQFDRPQNRALVLEALQKTGREDLIGYGADCLIPPVARAGIRGAEKKRPGMEKARKTRDSGTGKSIRASTKNVSARTKGEAKRPQAPSRARGTSKQTKGNKPKRPS</sequence>
<feature type="region of interest" description="Disordered" evidence="7">
    <location>
        <begin position="593"/>
        <end position="657"/>
    </location>
</feature>
<keyword evidence="3 6" id="KW-0479">Metal-binding</keyword>
<dbReference type="PANTHER" id="PTHR32331">
    <property type="entry name" value="UPF0313 PROTEIN YGIQ"/>
    <property type="match status" value="1"/>
</dbReference>
<dbReference type="Pfam" id="PF08497">
    <property type="entry name" value="Radical_SAM_N"/>
    <property type="match status" value="1"/>
</dbReference>
<evidence type="ECO:0000256" key="7">
    <source>
        <dbReference type="SAM" id="MobiDB-lite"/>
    </source>
</evidence>
<evidence type="ECO:0000256" key="2">
    <source>
        <dbReference type="ARBA" id="ARBA00022691"/>
    </source>
</evidence>
<comment type="cofactor">
    <cofactor evidence="6">
        <name>[4Fe-4S] cluster</name>
        <dbReference type="ChEBI" id="CHEBI:49883"/>
    </cofactor>
    <text evidence="6">Binds 1 [4Fe-4S] cluster. The cluster is coordinated with 3 cysteines and an exchangeable S-adenosyl-L-methionine.</text>
</comment>
<keyword evidence="2 6" id="KW-0949">S-adenosyl-L-methionine</keyword>
<dbReference type="EMBL" id="DVMU01000110">
    <property type="protein sequence ID" value="HIU33898.1"/>
    <property type="molecule type" value="Genomic_DNA"/>
</dbReference>
<reference evidence="9" key="1">
    <citation type="submission" date="2020-10" db="EMBL/GenBank/DDBJ databases">
        <authorList>
            <person name="Gilroy R."/>
        </authorList>
    </citation>
    <scope>NUCLEOTIDE SEQUENCE</scope>
    <source>
        <strain evidence="9">ChiHcec3-11533</strain>
    </source>
</reference>
<dbReference type="Proteomes" id="UP000824072">
    <property type="component" value="Unassembled WGS sequence"/>
</dbReference>
<dbReference type="SFLD" id="SFLDG01069">
    <property type="entry name" value="UPF0313"/>
    <property type="match status" value="1"/>
</dbReference>
<dbReference type="SMART" id="SM00729">
    <property type="entry name" value="Elp3"/>
    <property type="match status" value="1"/>
</dbReference>
<dbReference type="AlphaFoldDB" id="A0A9D1LAZ2"/>
<dbReference type="GO" id="GO:0005506">
    <property type="term" value="F:iron ion binding"/>
    <property type="evidence" value="ECO:0007669"/>
    <property type="project" value="UniProtKB-UniRule"/>
</dbReference>
<evidence type="ECO:0000256" key="1">
    <source>
        <dbReference type="ARBA" id="ARBA00022485"/>
    </source>
</evidence>
<dbReference type="InterPro" id="IPR013704">
    <property type="entry name" value="UPF0313_N"/>
</dbReference>
<name>A0A9D1LAZ2_9FIRM</name>
<evidence type="ECO:0000256" key="5">
    <source>
        <dbReference type="ARBA" id="ARBA00023014"/>
    </source>
</evidence>
<feature type="binding site" evidence="6">
    <location>
        <position position="298"/>
    </location>
    <ligand>
        <name>[4Fe-4S] cluster</name>
        <dbReference type="ChEBI" id="CHEBI:49883"/>
        <note>4Fe-4S-S-AdoMet</note>
    </ligand>
</feature>
<reference evidence="9" key="2">
    <citation type="journal article" date="2021" name="PeerJ">
        <title>Extensive microbial diversity within the chicken gut microbiome revealed by metagenomics and culture.</title>
        <authorList>
            <person name="Gilroy R."/>
            <person name="Ravi A."/>
            <person name="Getino M."/>
            <person name="Pursley I."/>
            <person name="Horton D.L."/>
            <person name="Alikhan N.F."/>
            <person name="Baker D."/>
            <person name="Gharbi K."/>
            <person name="Hall N."/>
            <person name="Watson M."/>
            <person name="Adriaenssens E.M."/>
            <person name="Foster-Nyarko E."/>
            <person name="Jarju S."/>
            <person name="Secka A."/>
            <person name="Antonio M."/>
            <person name="Oren A."/>
            <person name="Chaudhuri R.R."/>
            <person name="La Ragione R."/>
            <person name="Hildebrand F."/>
            <person name="Pallen M.J."/>
        </authorList>
    </citation>
    <scope>NUCLEOTIDE SEQUENCE</scope>
    <source>
        <strain evidence="9">ChiHcec3-11533</strain>
    </source>
</reference>
<evidence type="ECO:0000256" key="3">
    <source>
        <dbReference type="ARBA" id="ARBA00022723"/>
    </source>
</evidence>
<evidence type="ECO:0000256" key="6">
    <source>
        <dbReference type="HAMAP-Rule" id="MF_01251"/>
    </source>
</evidence>
<protein>
    <submittedName>
        <fullName evidence="9">YgiQ family radical SAM protein</fullName>
    </submittedName>
</protein>
<evidence type="ECO:0000313" key="9">
    <source>
        <dbReference type="EMBL" id="HIU33898.1"/>
    </source>
</evidence>
<proteinExistence type="inferred from homology"/>
<feature type="compositionally biased region" description="Polar residues" evidence="7">
    <location>
        <begin position="613"/>
        <end position="626"/>
    </location>
</feature>
<gene>
    <name evidence="9" type="ORF">IAB02_04990</name>
</gene>
<evidence type="ECO:0000313" key="10">
    <source>
        <dbReference type="Proteomes" id="UP000824072"/>
    </source>
</evidence>
<feature type="binding site" evidence="6">
    <location>
        <position position="302"/>
    </location>
    <ligand>
        <name>[4Fe-4S] cluster</name>
        <dbReference type="ChEBI" id="CHEBI:49883"/>
        <note>4Fe-4S-S-AdoMet</note>
    </ligand>
</feature>
<dbReference type="PANTHER" id="PTHR32331:SF0">
    <property type="entry name" value="UPF0313 PROTEIN YGIQ"/>
    <property type="match status" value="1"/>
</dbReference>
<accession>A0A9D1LAZ2</accession>
<feature type="compositionally biased region" description="Basic and acidic residues" evidence="7">
    <location>
        <begin position="594"/>
        <end position="612"/>
    </location>
</feature>
<keyword evidence="1 6" id="KW-0004">4Fe-4S</keyword>
<dbReference type="InterPro" id="IPR024560">
    <property type="entry name" value="UPF0313_C"/>
</dbReference>
<dbReference type="SFLD" id="SFLDS00029">
    <property type="entry name" value="Radical_SAM"/>
    <property type="match status" value="1"/>
</dbReference>
<organism evidence="9 10">
    <name type="scientific">Candidatus Pullichristensenella excrementigallinarum</name>
    <dbReference type="NCBI Taxonomy" id="2840907"/>
    <lineage>
        <taxon>Bacteria</taxon>
        <taxon>Bacillati</taxon>
        <taxon>Bacillota</taxon>
        <taxon>Clostridia</taxon>
        <taxon>Candidatus Pullichristensenella</taxon>
    </lineage>
</organism>
<dbReference type="NCBIfam" id="TIGR03904">
    <property type="entry name" value="SAM_YgiQ"/>
    <property type="match status" value="1"/>
</dbReference>
<evidence type="ECO:0000259" key="8">
    <source>
        <dbReference type="PROSITE" id="PS51918"/>
    </source>
</evidence>
<dbReference type="InterPro" id="IPR022946">
    <property type="entry name" value="UPF0313"/>
</dbReference>
<feature type="domain" description="Radical SAM core" evidence="8">
    <location>
        <begin position="284"/>
        <end position="555"/>
    </location>
</feature>
<dbReference type="InterPro" id="IPR007197">
    <property type="entry name" value="rSAM"/>
</dbReference>
<comment type="similarity">
    <text evidence="6">Belongs to the UPF0313 family.</text>
</comment>
<comment type="caution">
    <text evidence="9">The sequence shown here is derived from an EMBL/GenBank/DDBJ whole genome shotgun (WGS) entry which is preliminary data.</text>
</comment>
<dbReference type="Pfam" id="PF04055">
    <property type="entry name" value="Radical_SAM"/>
    <property type="match status" value="1"/>
</dbReference>
<evidence type="ECO:0000256" key="4">
    <source>
        <dbReference type="ARBA" id="ARBA00023004"/>
    </source>
</evidence>